<evidence type="ECO:0000256" key="3">
    <source>
        <dbReference type="ARBA" id="ARBA00023125"/>
    </source>
</evidence>
<evidence type="ECO:0000256" key="4">
    <source>
        <dbReference type="ARBA" id="ARBA00023163"/>
    </source>
</evidence>
<keyword evidence="7" id="KW-1185">Reference proteome</keyword>
<keyword evidence="3" id="KW-0238">DNA-binding</keyword>
<dbReference type="RefSeq" id="WP_219043811.1">
    <property type="nucleotide sequence ID" value="NZ_JAHWDQ010000003.1"/>
</dbReference>
<dbReference type="PANTHER" id="PTHR43133:SF8">
    <property type="entry name" value="RNA POLYMERASE SIGMA FACTOR HI_1459-RELATED"/>
    <property type="match status" value="1"/>
</dbReference>
<name>A0ABS6VTC5_9GAMM</name>
<accession>A0ABS6VTC5</accession>
<gene>
    <name evidence="6" type="ORF">KXJ70_12320</name>
</gene>
<feature type="domain" description="RNA polymerase sigma-70 region 2" evidence="5">
    <location>
        <begin position="50"/>
        <end position="96"/>
    </location>
</feature>
<organism evidence="6 7">
    <name type="scientific">Zhongshania aquimaris</name>
    <dbReference type="NCBI Taxonomy" id="2857107"/>
    <lineage>
        <taxon>Bacteria</taxon>
        <taxon>Pseudomonadati</taxon>
        <taxon>Pseudomonadota</taxon>
        <taxon>Gammaproteobacteria</taxon>
        <taxon>Cellvibrionales</taxon>
        <taxon>Spongiibacteraceae</taxon>
        <taxon>Zhongshania</taxon>
    </lineage>
</organism>
<dbReference type="Proteomes" id="UP001166291">
    <property type="component" value="Unassembled WGS sequence"/>
</dbReference>
<reference evidence="6" key="1">
    <citation type="submission" date="2021-07" db="EMBL/GenBank/DDBJ databases">
        <title>Zhongshania sp. CAU 1632 isolated from seawater.</title>
        <authorList>
            <person name="Kim W."/>
        </authorList>
    </citation>
    <scope>NUCLEOTIDE SEQUENCE</scope>
    <source>
        <strain evidence="6">CAU 1632</strain>
    </source>
</reference>
<dbReference type="EMBL" id="JAHWDQ010000003">
    <property type="protein sequence ID" value="MBW2941572.1"/>
    <property type="molecule type" value="Genomic_DNA"/>
</dbReference>
<dbReference type="InterPro" id="IPR007627">
    <property type="entry name" value="RNA_pol_sigma70_r2"/>
</dbReference>
<evidence type="ECO:0000259" key="5">
    <source>
        <dbReference type="Pfam" id="PF04542"/>
    </source>
</evidence>
<keyword evidence="2" id="KW-0731">Sigma factor</keyword>
<dbReference type="InterPro" id="IPR039425">
    <property type="entry name" value="RNA_pol_sigma-70-like"/>
</dbReference>
<keyword evidence="4" id="KW-0804">Transcription</keyword>
<evidence type="ECO:0000313" key="6">
    <source>
        <dbReference type="EMBL" id="MBW2941572.1"/>
    </source>
</evidence>
<comment type="caution">
    <text evidence="6">The sequence shown here is derived from an EMBL/GenBank/DDBJ whole genome shotgun (WGS) entry which is preliminary data.</text>
</comment>
<protein>
    <submittedName>
        <fullName evidence="6">Sigma-70 family RNA polymerase sigma factor</fullName>
    </submittedName>
</protein>
<dbReference type="PANTHER" id="PTHR43133">
    <property type="entry name" value="RNA POLYMERASE ECF-TYPE SIGMA FACTO"/>
    <property type="match status" value="1"/>
</dbReference>
<proteinExistence type="predicted"/>
<evidence type="ECO:0000256" key="2">
    <source>
        <dbReference type="ARBA" id="ARBA00023082"/>
    </source>
</evidence>
<dbReference type="Pfam" id="PF04542">
    <property type="entry name" value="Sigma70_r2"/>
    <property type="match status" value="1"/>
</dbReference>
<keyword evidence="1" id="KW-0805">Transcription regulation</keyword>
<evidence type="ECO:0000256" key="1">
    <source>
        <dbReference type="ARBA" id="ARBA00023015"/>
    </source>
</evidence>
<sequence length="191" mass="21481">MTSLSNVDIDALIIDLQQGGDTRKRAVTQLYIAFAGKMTQFLTLRGVPLHEAEDVLHDIFISLIARADNFTAMGQGRGWVWSVVRSKLADRYRSSDKSTEYVDGDDAVVDAGHYDNDSYDEGRLKACIEGQMSAFSRDHPDGAQALSWVMDDELDLRAVSELLGRSYGATREFMSQIKRKLRFYIDKCLTN</sequence>
<evidence type="ECO:0000313" key="7">
    <source>
        <dbReference type="Proteomes" id="UP001166291"/>
    </source>
</evidence>